<gene>
    <name evidence="4" type="ORF">CA2015_0358</name>
</gene>
<dbReference type="Pfam" id="PF12850">
    <property type="entry name" value="Metallophos_2"/>
    <property type="match status" value="1"/>
</dbReference>
<comment type="similarity">
    <text evidence="1 2">Belongs to the metallophosphoesterase superfamily. YfcE family.</text>
</comment>
<evidence type="ECO:0000256" key="1">
    <source>
        <dbReference type="ARBA" id="ARBA00008950"/>
    </source>
</evidence>
<dbReference type="InterPro" id="IPR029052">
    <property type="entry name" value="Metallo-depent_PP-like"/>
</dbReference>
<organism evidence="4 5">
    <name type="scientific">Cyclobacterium amurskyense</name>
    <dbReference type="NCBI Taxonomy" id="320787"/>
    <lineage>
        <taxon>Bacteria</taxon>
        <taxon>Pseudomonadati</taxon>
        <taxon>Bacteroidota</taxon>
        <taxon>Cytophagia</taxon>
        <taxon>Cytophagales</taxon>
        <taxon>Cyclobacteriaceae</taxon>
        <taxon>Cyclobacterium</taxon>
    </lineage>
</organism>
<dbReference type="InterPro" id="IPR000979">
    <property type="entry name" value="Phosphodiesterase_MJ0936/Vps29"/>
</dbReference>
<dbReference type="AlphaFoldDB" id="A0A0H4P6P8"/>
<reference evidence="4 5" key="1">
    <citation type="submission" date="2015-07" db="EMBL/GenBank/DDBJ databases">
        <authorList>
            <person name="Kim K.M."/>
        </authorList>
    </citation>
    <scope>NUCLEOTIDE SEQUENCE [LARGE SCALE GENOMIC DNA]</scope>
    <source>
        <strain evidence="4 5">KCTC 12363</strain>
    </source>
</reference>
<evidence type="ECO:0000313" key="4">
    <source>
        <dbReference type="EMBL" id="AKP49834.1"/>
    </source>
</evidence>
<dbReference type="GO" id="GO:0016787">
    <property type="term" value="F:hydrolase activity"/>
    <property type="evidence" value="ECO:0007669"/>
    <property type="project" value="UniProtKB-UniRule"/>
</dbReference>
<feature type="domain" description="Calcineurin-like phosphoesterase" evidence="3">
    <location>
        <begin position="3"/>
        <end position="150"/>
    </location>
</feature>
<dbReference type="PANTHER" id="PTHR11124">
    <property type="entry name" value="VACUOLAR SORTING PROTEIN VPS29"/>
    <property type="match status" value="1"/>
</dbReference>
<evidence type="ECO:0000259" key="3">
    <source>
        <dbReference type="Pfam" id="PF12850"/>
    </source>
</evidence>
<name>A0A0H4P6P8_9BACT</name>
<keyword evidence="2" id="KW-0479">Metal-binding</keyword>
<dbReference type="EMBL" id="CP012040">
    <property type="protein sequence ID" value="AKP49834.1"/>
    <property type="molecule type" value="Genomic_DNA"/>
</dbReference>
<dbReference type="STRING" id="320787.CA2015_0358"/>
<keyword evidence="5" id="KW-1185">Reference proteome</keyword>
<dbReference type="Proteomes" id="UP000036520">
    <property type="component" value="Chromosome"/>
</dbReference>
<dbReference type="InterPro" id="IPR024654">
    <property type="entry name" value="Calcineurin-like_PHP_lpxH"/>
</dbReference>
<proteinExistence type="inferred from homology"/>
<sequence length="166" mass="18499">MVKIALISDTHSSLPENAIKRLEEVDEIWHAGDVGDPAVLDLLPKKPLLRVVYGNIDDANLQREIPEELVFECGGVKVFMIHIGGTPPRYAKGVKAKIKLHKPELFVCGHSHICKVIHDKGLNVLYMNPGAIGNHGFHQIKTMLTFELDNTIKNLKVIELGKRGRI</sequence>
<dbReference type="RefSeq" id="WP_048640329.1">
    <property type="nucleotide sequence ID" value="NZ_CP012040.1"/>
</dbReference>
<evidence type="ECO:0000313" key="5">
    <source>
        <dbReference type="Proteomes" id="UP000036520"/>
    </source>
</evidence>
<comment type="cofactor">
    <cofactor evidence="2">
        <name>a divalent metal cation</name>
        <dbReference type="ChEBI" id="CHEBI:60240"/>
    </cofactor>
</comment>
<dbReference type="KEGG" id="camu:CA2015_0358"/>
<dbReference type="Gene3D" id="3.60.21.10">
    <property type="match status" value="1"/>
</dbReference>
<dbReference type="NCBIfam" id="TIGR00040">
    <property type="entry name" value="yfcE"/>
    <property type="match status" value="1"/>
</dbReference>
<protein>
    <recommendedName>
        <fullName evidence="2">Phosphoesterase</fullName>
        <ecNumber evidence="2">3.1.4.-</ecNumber>
    </recommendedName>
</protein>
<accession>A0A0H4P6P8</accession>
<dbReference type="OrthoDB" id="9785951at2"/>
<dbReference type="EC" id="3.1.4.-" evidence="2"/>
<dbReference type="SUPFAM" id="SSF56300">
    <property type="entry name" value="Metallo-dependent phosphatases"/>
    <property type="match status" value="1"/>
</dbReference>
<dbReference type="GO" id="GO:0046872">
    <property type="term" value="F:metal ion binding"/>
    <property type="evidence" value="ECO:0007669"/>
    <property type="project" value="UniProtKB-KW"/>
</dbReference>
<evidence type="ECO:0000256" key="2">
    <source>
        <dbReference type="RuleBase" id="RU362039"/>
    </source>
</evidence>